<dbReference type="EMBL" id="KQ460448">
    <property type="protein sequence ID" value="KPJ14669.1"/>
    <property type="molecule type" value="Genomic_DNA"/>
</dbReference>
<protein>
    <submittedName>
        <fullName evidence="1">Uncharacterized protein</fullName>
    </submittedName>
</protein>
<evidence type="ECO:0000313" key="2">
    <source>
        <dbReference type="Proteomes" id="UP000053240"/>
    </source>
</evidence>
<dbReference type="AlphaFoldDB" id="A0A0N1IPK1"/>
<proteinExistence type="predicted"/>
<sequence length="158" mass="17875">MYTTWYSRGESGMHHHQMGQLYHHGPPMIKTEAGVNSDCMMAVDYAPPIKWKPMVKLKQSNNMHHVLDDVIQDAIIYNVASVIGIDYGSHSGCIRDDDFVTVTSRGGCLTSALFLHIADRAMQIVTLLINVNRRPRFALPLFPHLAFKTPPHSRIYDN</sequence>
<reference evidence="1 2" key="1">
    <citation type="journal article" date="2015" name="Nat. Commun.">
        <title>Outbred genome sequencing and CRISPR/Cas9 gene editing in butterflies.</title>
        <authorList>
            <person name="Li X."/>
            <person name="Fan D."/>
            <person name="Zhang W."/>
            <person name="Liu G."/>
            <person name="Zhang L."/>
            <person name="Zhao L."/>
            <person name="Fang X."/>
            <person name="Chen L."/>
            <person name="Dong Y."/>
            <person name="Chen Y."/>
            <person name="Ding Y."/>
            <person name="Zhao R."/>
            <person name="Feng M."/>
            <person name="Zhu Y."/>
            <person name="Feng Y."/>
            <person name="Jiang X."/>
            <person name="Zhu D."/>
            <person name="Xiang H."/>
            <person name="Feng X."/>
            <person name="Li S."/>
            <person name="Wang J."/>
            <person name="Zhang G."/>
            <person name="Kronforst M.R."/>
            <person name="Wang W."/>
        </authorList>
    </citation>
    <scope>NUCLEOTIDE SEQUENCE [LARGE SCALE GENOMIC DNA]</scope>
    <source>
        <strain evidence="1">Ya'a_city_454_Pm</strain>
        <tissue evidence="1">Whole body</tissue>
    </source>
</reference>
<organism evidence="1 2">
    <name type="scientific">Papilio machaon</name>
    <name type="common">Old World swallowtail butterfly</name>
    <dbReference type="NCBI Taxonomy" id="76193"/>
    <lineage>
        <taxon>Eukaryota</taxon>
        <taxon>Metazoa</taxon>
        <taxon>Ecdysozoa</taxon>
        <taxon>Arthropoda</taxon>
        <taxon>Hexapoda</taxon>
        <taxon>Insecta</taxon>
        <taxon>Pterygota</taxon>
        <taxon>Neoptera</taxon>
        <taxon>Endopterygota</taxon>
        <taxon>Lepidoptera</taxon>
        <taxon>Glossata</taxon>
        <taxon>Ditrysia</taxon>
        <taxon>Papilionoidea</taxon>
        <taxon>Papilionidae</taxon>
        <taxon>Papilioninae</taxon>
        <taxon>Papilio</taxon>
    </lineage>
</organism>
<dbReference type="Proteomes" id="UP000053240">
    <property type="component" value="Unassembled WGS sequence"/>
</dbReference>
<evidence type="ECO:0000313" key="1">
    <source>
        <dbReference type="EMBL" id="KPJ14669.1"/>
    </source>
</evidence>
<gene>
    <name evidence="1" type="ORF">RR48_04495</name>
</gene>
<keyword evidence="2" id="KW-1185">Reference proteome</keyword>
<name>A0A0N1IPK1_PAPMA</name>
<accession>A0A0N1IPK1</accession>
<dbReference type="STRING" id="76193.A0A0N1IPK1"/>
<dbReference type="InParanoid" id="A0A0N1IPK1"/>